<reference evidence="3" key="1">
    <citation type="journal article" date="2019" name="Int. J. Syst. Evol. Microbiol.">
        <title>The Global Catalogue of Microorganisms (GCM) 10K type strain sequencing project: providing services to taxonomists for standard genome sequencing and annotation.</title>
        <authorList>
            <consortium name="The Broad Institute Genomics Platform"/>
            <consortium name="The Broad Institute Genome Sequencing Center for Infectious Disease"/>
            <person name="Wu L."/>
            <person name="Ma J."/>
        </authorList>
    </citation>
    <scope>NUCLEOTIDE SEQUENCE [LARGE SCALE GENOMIC DNA]</scope>
    <source>
        <strain evidence="3">JCM 31486</strain>
    </source>
</reference>
<accession>A0ABW3MGB6</accession>
<organism evidence="2 3">
    <name type="scientific">Kibdelosporangium lantanae</name>
    <dbReference type="NCBI Taxonomy" id="1497396"/>
    <lineage>
        <taxon>Bacteria</taxon>
        <taxon>Bacillati</taxon>
        <taxon>Actinomycetota</taxon>
        <taxon>Actinomycetes</taxon>
        <taxon>Pseudonocardiales</taxon>
        <taxon>Pseudonocardiaceae</taxon>
        <taxon>Kibdelosporangium</taxon>
    </lineage>
</organism>
<keyword evidence="1" id="KW-0843">Virulence</keyword>
<evidence type="ECO:0000256" key="1">
    <source>
        <dbReference type="ARBA" id="ARBA00023026"/>
    </source>
</evidence>
<sequence>MSKGGRGAGPVACDCGGVRLAERDGLPRYERLFGDLDFRVGDEARTVYSPAAYLADLLQLLDDNFVDASLFQRRPDISDIPLDSADTDGTVPYLDIVNEVLERLIGERPYEQLRNARYPFMMPFSLWNERWRRYLAHSEVSAADFYRQFSVIVDYDVVAREFLGLSVEEVASLTTAPLDESQVKACYQIGPDDSFDALRDVARFLRVTGLSRVELRELLYQNLTVVTSEVTGASVCPAASAFFVNQGGGCASL</sequence>
<protein>
    <submittedName>
        <fullName evidence="2">Tc toxin subunit A</fullName>
    </submittedName>
</protein>
<dbReference type="EMBL" id="JBHTIS010001465">
    <property type="protein sequence ID" value="MFD1048219.1"/>
    <property type="molecule type" value="Genomic_DNA"/>
</dbReference>
<evidence type="ECO:0000313" key="3">
    <source>
        <dbReference type="Proteomes" id="UP001597045"/>
    </source>
</evidence>
<name>A0ABW3MGB6_9PSEU</name>
<gene>
    <name evidence="2" type="ORF">ACFQ1S_23100</name>
</gene>
<proteinExistence type="predicted"/>
<feature type="non-terminal residue" evidence="2">
    <location>
        <position position="253"/>
    </location>
</feature>
<dbReference type="Pfam" id="PF03538">
    <property type="entry name" value="VRP1"/>
    <property type="match status" value="1"/>
</dbReference>
<comment type="caution">
    <text evidence="2">The sequence shown here is derived from an EMBL/GenBank/DDBJ whole genome shotgun (WGS) entry which is preliminary data.</text>
</comment>
<evidence type="ECO:0000313" key="2">
    <source>
        <dbReference type="EMBL" id="MFD1048219.1"/>
    </source>
</evidence>
<keyword evidence="3" id="KW-1185">Reference proteome</keyword>
<dbReference type="Proteomes" id="UP001597045">
    <property type="component" value="Unassembled WGS sequence"/>
</dbReference>
<dbReference type="InterPro" id="IPR018003">
    <property type="entry name" value="Insecticidal_toxin/plasmid_vir"/>
</dbReference>